<dbReference type="InterPro" id="IPR052155">
    <property type="entry name" value="Biofilm_reg_signaling"/>
</dbReference>
<feature type="domain" description="PAC" evidence="2">
    <location>
        <begin position="238"/>
        <end position="289"/>
    </location>
</feature>
<keyword evidence="6" id="KW-1185">Reference proteome</keyword>
<evidence type="ECO:0000313" key="6">
    <source>
        <dbReference type="Proteomes" id="UP000533598"/>
    </source>
</evidence>
<dbReference type="Pfam" id="PF00563">
    <property type="entry name" value="EAL"/>
    <property type="match status" value="1"/>
</dbReference>
<dbReference type="RefSeq" id="WP_185009731.1">
    <property type="nucleotide sequence ID" value="NZ_BAAAUI010000007.1"/>
</dbReference>
<dbReference type="SUPFAM" id="SSF55073">
    <property type="entry name" value="Nucleotide cyclase"/>
    <property type="match status" value="1"/>
</dbReference>
<accession>A0A7W7FYR6</accession>
<organism evidence="5 6">
    <name type="scientific">Crossiella cryophila</name>
    <dbReference type="NCBI Taxonomy" id="43355"/>
    <lineage>
        <taxon>Bacteria</taxon>
        <taxon>Bacillati</taxon>
        <taxon>Actinomycetota</taxon>
        <taxon>Actinomycetes</taxon>
        <taxon>Pseudonocardiales</taxon>
        <taxon>Pseudonocardiaceae</taxon>
        <taxon>Crossiella</taxon>
    </lineage>
</organism>
<dbReference type="InterPro" id="IPR029787">
    <property type="entry name" value="Nucleotide_cyclase"/>
</dbReference>
<dbReference type="InterPro" id="IPR043128">
    <property type="entry name" value="Rev_trsase/Diguanyl_cyclase"/>
</dbReference>
<dbReference type="PANTHER" id="PTHR44757">
    <property type="entry name" value="DIGUANYLATE CYCLASE DGCP"/>
    <property type="match status" value="1"/>
</dbReference>
<dbReference type="PROSITE" id="PS50883">
    <property type="entry name" value="EAL"/>
    <property type="match status" value="1"/>
</dbReference>
<feature type="domain" description="GGDEF" evidence="4">
    <location>
        <begin position="320"/>
        <end position="454"/>
    </location>
</feature>
<dbReference type="EMBL" id="JACHMH010000001">
    <property type="protein sequence ID" value="MBB4682430.1"/>
    <property type="molecule type" value="Genomic_DNA"/>
</dbReference>
<proteinExistence type="predicted"/>
<dbReference type="InterPro" id="IPR001633">
    <property type="entry name" value="EAL_dom"/>
</dbReference>
<dbReference type="NCBIfam" id="TIGR00254">
    <property type="entry name" value="GGDEF"/>
    <property type="match status" value="1"/>
</dbReference>
<sequence length="720" mass="77458">MTLPMPESGRPVGAVPLSPAERAKARARLARRWAGQISTTEYVPLEPEEFQRSLDAMLDALVSAARAEPFQAQQAAAHGAGLVEAGCTGPAALQHTMDVLGKGLLELPELAGSPHNPARVVQLLGALAAGYSEAVRLRTLSQQDTMLKALRVTLQDRSRELTLANARFEHLLAGTSSGVAVTDADGRILVVNDALAKILGLAEHELPPGSLFELSHPEDVAALRNAYRSLLEGRSTRTRNEHRLVRADGERIWAVLCLAAVRPGEPGSQVVAVLEDSSELKLLQGQMNRQALHDRLTQLPNRQYFGSNLERVLRHADPAAGITLYHLDLDGFSLITHGLGRQIGDLVLDTVARRLKNVVAREQAMVARFGADEFAVLVQNGPGTPDVVRMIERITAALAEPLYVGESGLATTACLGVVDRPSRDLSAEQLLEAAELALARAKRNGCAQWALFDPFQDARDRERAGLAAALPGAWETGQLAVAYQPLSTMDGSRVLGVDALLHWDHPRRGPVRHELCADLAEQTGLIMTLGVAVLRRACAQVQQWREQGHDVPLHIALTANQSADPDLVRHVRSIVDSTGMPPDQLWLGMPAPALLNPATEAAENLRLLAAAGVRTELLEFSATAADLTCLEDLPLSAVRVARALVDRQAHRTGPDSLVARGLRELLRLVRAAGVTVFVTGVEHEAQAAWWQSVGVDAARGGHFAPAGPPERILDLLDPRG</sequence>
<dbReference type="CDD" id="cd01949">
    <property type="entry name" value="GGDEF"/>
    <property type="match status" value="1"/>
</dbReference>
<evidence type="ECO:0000259" key="3">
    <source>
        <dbReference type="PROSITE" id="PS50883"/>
    </source>
</evidence>
<dbReference type="Gene3D" id="3.30.450.20">
    <property type="entry name" value="PAS domain"/>
    <property type="match status" value="1"/>
</dbReference>
<evidence type="ECO:0000313" key="5">
    <source>
        <dbReference type="EMBL" id="MBB4682430.1"/>
    </source>
</evidence>
<dbReference type="Gene3D" id="3.30.70.270">
    <property type="match status" value="1"/>
</dbReference>
<dbReference type="SMART" id="SM00091">
    <property type="entry name" value="PAS"/>
    <property type="match status" value="1"/>
</dbReference>
<dbReference type="InterPro" id="IPR000014">
    <property type="entry name" value="PAS"/>
</dbReference>
<dbReference type="GO" id="GO:0006355">
    <property type="term" value="P:regulation of DNA-templated transcription"/>
    <property type="evidence" value="ECO:0007669"/>
    <property type="project" value="InterPro"/>
</dbReference>
<feature type="domain" description="EAL" evidence="3">
    <location>
        <begin position="463"/>
        <end position="720"/>
    </location>
</feature>
<dbReference type="SUPFAM" id="SSF141868">
    <property type="entry name" value="EAL domain-like"/>
    <property type="match status" value="1"/>
</dbReference>
<evidence type="ECO:0000259" key="2">
    <source>
        <dbReference type="PROSITE" id="PS50113"/>
    </source>
</evidence>
<dbReference type="InterPro" id="IPR035965">
    <property type="entry name" value="PAS-like_dom_sf"/>
</dbReference>
<feature type="domain" description="PAS" evidence="1">
    <location>
        <begin position="164"/>
        <end position="234"/>
    </location>
</feature>
<name>A0A7W7FYR6_9PSEU</name>
<protein>
    <submittedName>
        <fullName evidence="5">Diguanylate cyclase (GGDEF)-like protein/PAS domain S-box-containing protein</fullName>
    </submittedName>
</protein>
<dbReference type="PROSITE" id="PS50887">
    <property type="entry name" value="GGDEF"/>
    <property type="match status" value="1"/>
</dbReference>
<dbReference type="Proteomes" id="UP000533598">
    <property type="component" value="Unassembled WGS sequence"/>
</dbReference>
<evidence type="ECO:0000259" key="1">
    <source>
        <dbReference type="PROSITE" id="PS50112"/>
    </source>
</evidence>
<dbReference type="NCBIfam" id="TIGR00229">
    <property type="entry name" value="sensory_box"/>
    <property type="match status" value="1"/>
</dbReference>
<dbReference type="Pfam" id="PF00989">
    <property type="entry name" value="PAS"/>
    <property type="match status" value="1"/>
</dbReference>
<dbReference type="PANTHER" id="PTHR44757:SF2">
    <property type="entry name" value="BIOFILM ARCHITECTURE MAINTENANCE PROTEIN MBAA"/>
    <property type="match status" value="1"/>
</dbReference>
<dbReference type="CDD" id="cd00130">
    <property type="entry name" value="PAS"/>
    <property type="match status" value="1"/>
</dbReference>
<evidence type="ECO:0000259" key="4">
    <source>
        <dbReference type="PROSITE" id="PS50887"/>
    </source>
</evidence>
<dbReference type="SMART" id="SM00052">
    <property type="entry name" value="EAL"/>
    <property type="match status" value="1"/>
</dbReference>
<dbReference type="SMART" id="SM00267">
    <property type="entry name" value="GGDEF"/>
    <property type="match status" value="1"/>
</dbReference>
<dbReference type="CDD" id="cd01948">
    <property type="entry name" value="EAL"/>
    <property type="match status" value="1"/>
</dbReference>
<dbReference type="SUPFAM" id="SSF55785">
    <property type="entry name" value="PYP-like sensor domain (PAS domain)"/>
    <property type="match status" value="1"/>
</dbReference>
<dbReference type="InterPro" id="IPR000160">
    <property type="entry name" value="GGDEF_dom"/>
</dbReference>
<gene>
    <name evidence="5" type="ORF">HNR67_008548</name>
</gene>
<dbReference type="InterPro" id="IPR000700">
    <property type="entry name" value="PAS-assoc_C"/>
</dbReference>
<dbReference type="InterPro" id="IPR035919">
    <property type="entry name" value="EAL_sf"/>
</dbReference>
<dbReference type="Pfam" id="PF00990">
    <property type="entry name" value="GGDEF"/>
    <property type="match status" value="1"/>
</dbReference>
<dbReference type="PROSITE" id="PS50112">
    <property type="entry name" value="PAS"/>
    <property type="match status" value="1"/>
</dbReference>
<dbReference type="AlphaFoldDB" id="A0A7W7FYR6"/>
<dbReference type="PROSITE" id="PS50113">
    <property type="entry name" value="PAC"/>
    <property type="match status" value="1"/>
</dbReference>
<dbReference type="InterPro" id="IPR013767">
    <property type="entry name" value="PAS_fold"/>
</dbReference>
<reference evidence="5 6" key="1">
    <citation type="submission" date="2020-08" db="EMBL/GenBank/DDBJ databases">
        <title>Sequencing the genomes of 1000 actinobacteria strains.</title>
        <authorList>
            <person name="Klenk H.-P."/>
        </authorList>
    </citation>
    <scope>NUCLEOTIDE SEQUENCE [LARGE SCALE GENOMIC DNA]</scope>
    <source>
        <strain evidence="5 6">DSM 44230</strain>
    </source>
</reference>
<dbReference type="Gene3D" id="3.20.20.450">
    <property type="entry name" value="EAL domain"/>
    <property type="match status" value="1"/>
</dbReference>
<comment type="caution">
    <text evidence="5">The sequence shown here is derived from an EMBL/GenBank/DDBJ whole genome shotgun (WGS) entry which is preliminary data.</text>
</comment>